<dbReference type="Proteomes" id="UP000572268">
    <property type="component" value="Unassembled WGS sequence"/>
</dbReference>
<comment type="caution">
    <text evidence="4">The sequence shown here is derived from an EMBL/GenBank/DDBJ whole genome shotgun (WGS) entry which is preliminary data.</text>
</comment>
<dbReference type="EMBL" id="JABAHT010000330">
    <property type="protein sequence ID" value="KAF4657939.1"/>
    <property type="molecule type" value="Genomic_DNA"/>
</dbReference>
<evidence type="ECO:0000259" key="2">
    <source>
        <dbReference type="PROSITE" id="PS50067"/>
    </source>
</evidence>
<dbReference type="SUPFAM" id="SSF52540">
    <property type="entry name" value="P-loop containing nucleoside triphosphate hydrolases"/>
    <property type="match status" value="1"/>
</dbReference>
<accession>A0A7J6LRV3</accession>
<evidence type="ECO:0000313" key="3">
    <source>
        <dbReference type="EMBL" id="KAF4657939.1"/>
    </source>
</evidence>
<dbReference type="InterPro" id="IPR027417">
    <property type="entry name" value="P-loop_NTPase"/>
</dbReference>
<evidence type="ECO:0000313" key="6">
    <source>
        <dbReference type="Proteomes" id="UP000572268"/>
    </source>
</evidence>
<evidence type="ECO:0000256" key="1">
    <source>
        <dbReference type="PROSITE-ProRule" id="PRU00283"/>
    </source>
</evidence>
<name>A0A7J6LRV3_PEROL</name>
<feature type="domain" description="Kinesin motor" evidence="2">
    <location>
        <begin position="1"/>
        <end position="328"/>
    </location>
</feature>
<sequence>MNVIVRLRRCDEASPVAVKKSSSSVLVSADRDGIRGTSPATDYSGFAAVIDGEGPNSDQREVYHRVASRAVHSVATGLSDACVLVYGQTGAGKTRTVFGDPGFWRGRIDSAKTDDAASAGILPRSVGVMFRILAEYSCRSPEIFISCAELYQGQIRDLLFPERKPRLLGNRAGSHSLVGIGWLRITNTTEFCDSVRRCASHRMTSATTGNSLSSRSHCFFYIKVGARTLTIVDLAGSERLAKHGSSQAAHRITETKTINLSLSWLSHCFKAVSDGQKPPVRESALTRLLHGAIVGDQPVAVCLCITDRPRDLEETRGTLAFGKLAQRVGRRLRARDVVCENDISQVGAEEGAIEVYVSAKLEPSDEREEVNVARLQAYVKHLRRLCSGTDEDFRKALRADVELLKEGITVEELETSSVSSAGDSDSPAVFSIRNAADRILSRLNERAAPKDPVELLKKDITSDEDDLKTCRVSNSGRRITVGWSAWERADVRSSSPNEKALTRCAPESDNFTFMDCGLIYEVFREAASIILARICTPGLACACCYDEDTRKLYLTYEHRCRLVEYDMARNKTEGPINVGSRPPPRLSRFFITVIDELLFVVVEAAKSARVIGFDVLSVPLSVKREGLKLVRSVGSGDADDMSVAGIFAVPDTPRSANIIFRCHSRWHSFRIDNLSFWDMPLGGPKVCRREEDEVIKAQRITGDLVKNWPDLGLLLMKKGDRYVLRRPSGLGEVATFESSDDALLTDSPVLFDRVGLTNTEWVMNFV</sequence>
<dbReference type="Gene3D" id="3.40.850.10">
    <property type="entry name" value="Kinesin motor domain"/>
    <property type="match status" value="1"/>
</dbReference>
<proteinExistence type="inferred from homology"/>
<dbReference type="InterPro" id="IPR036961">
    <property type="entry name" value="Kinesin_motor_dom_sf"/>
</dbReference>
<dbReference type="EMBL" id="JABANN010000333">
    <property type="protein sequence ID" value="KAF4662025.1"/>
    <property type="molecule type" value="Genomic_DNA"/>
</dbReference>
<dbReference type="Pfam" id="PF00225">
    <property type="entry name" value="Kinesin"/>
    <property type="match status" value="1"/>
</dbReference>
<dbReference type="SMART" id="SM00129">
    <property type="entry name" value="KISc"/>
    <property type="match status" value="1"/>
</dbReference>
<reference evidence="5 6" key="1">
    <citation type="submission" date="2020-04" db="EMBL/GenBank/DDBJ databases">
        <title>Perkinsus olseni comparative genomics.</title>
        <authorList>
            <person name="Bogema D.R."/>
        </authorList>
    </citation>
    <scope>NUCLEOTIDE SEQUENCE [LARGE SCALE GENOMIC DNA]</scope>
    <source>
        <strain evidence="3">ATCC PRA-179</strain>
        <strain evidence="4">ATCC PRA-31</strain>
    </source>
</reference>
<dbReference type="PRINTS" id="PR00380">
    <property type="entry name" value="KINESINHEAVY"/>
</dbReference>
<dbReference type="GO" id="GO:0005871">
    <property type="term" value="C:kinesin complex"/>
    <property type="evidence" value="ECO:0007669"/>
    <property type="project" value="TreeGrafter"/>
</dbReference>
<dbReference type="GO" id="GO:0005874">
    <property type="term" value="C:microtubule"/>
    <property type="evidence" value="ECO:0007669"/>
    <property type="project" value="TreeGrafter"/>
</dbReference>
<dbReference type="AlphaFoldDB" id="A0A7J6LRV3"/>
<dbReference type="GO" id="GO:0008017">
    <property type="term" value="F:microtubule binding"/>
    <property type="evidence" value="ECO:0007669"/>
    <property type="project" value="InterPro"/>
</dbReference>
<dbReference type="GO" id="GO:0016887">
    <property type="term" value="F:ATP hydrolysis activity"/>
    <property type="evidence" value="ECO:0007669"/>
    <property type="project" value="TreeGrafter"/>
</dbReference>
<protein>
    <recommendedName>
        <fullName evidence="2">Kinesin motor domain-containing protein</fullName>
    </recommendedName>
</protein>
<dbReference type="GO" id="GO:0005524">
    <property type="term" value="F:ATP binding"/>
    <property type="evidence" value="ECO:0007669"/>
    <property type="project" value="UniProtKB-UniRule"/>
</dbReference>
<dbReference type="InterPro" id="IPR027640">
    <property type="entry name" value="Kinesin-like_fam"/>
</dbReference>
<comment type="similarity">
    <text evidence="1">Belongs to the TRAFAC class myosin-kinesin ATPase superfamily. Kinesin family.</text>
</comment>
<dbReference type="OrthoDB" id="440196at2759"/>
<feature type="binding site" evidence="1">
    <location>
        <begin position="87"/>
        <end position="94"/>
    </location>
    <ligand>
        <name>ATP</name>
        <dbReference type="ChEBI" id="CHEBI:30616"/>
    </ligand>
</feature>
<keyword evidence="1" id="KW-0547">Nucleotide-binding</keyword>
<dbReference type="Proteomes" id="UP000570595">
    <property type="component" value="Unassembled WGS sequence"/>
</dbReference>
<dbReference type="InterPro" id="IPR001752">
    <property type="entry name" value="Kinesin_motor_dom"/>
</dbReference>
<organism evidence="4 6">
    <name type="scientific">Perkinsus olseni</name>
    <name type="common">Perkinsus atlanticus</name>
    <dbReference type="NCBI Taxonomy" id="32597"/>
    <lineage>
        <taxon>Eukaryota</taxon>
        <taxon>Sar</taxon>
        <taxon>Alveolata</taxon>
        <taxon>Perkinsozoa</taxon>
        <taxon>Perkinsea</taxon>
        <taxon>Perkinsida</taxon>
        <taxon>Perkinsidae</taxon>
        <taxon>Perkinsus</taxon>
    </lineage>
</organism>
<keyword evidence="1" id="KW-0505">Motor protein</keyword>
<evidence type="ECO:0000313" key="5">
    <source>
        <dbReference type="Proteomes" id="UP000570595"/>
    </source>
</evidence>
<evidence type="ECO:0000313" key="4">
    <source>
        <dbReference type="EMBL" id="KAF4662025.1"/>
    </source>
</evidence>
<dbReference type="GO" id="GO:0007018">
    <property type="term" value="P:microtubule-based movement"/>
    <property type="evidence" value="ECO:0007669"/>
    <property type="project" value="InterPro"/>
</dbReference>
<gene>
    <name evidence="4" type="ORF">FOL46_005494</name>
    <name evidence="3" type="ORF">FOZ61_005969</name>
</gene>
<keyword evidence="1" id="KW-0067">ATP-binding</keyword>
<dbReference type="PROSITE" id="PS50067">
    <property type="entry name" value="KINESIN_MOTOR_2"/>
    <property type="match status" value="1"/>
</dbReference>
<dbReference type="PANTHER" id="PTHR24115">
    <property type="entry name" value="KINESIN-RELATED"/>
    <property type="match status" value="1"/>
</dbReference>
<dbReference type="GO" id="GO:0003777">
    <property type="term" value="F:microtubule motor activity"/>
    <property type="evidence" value="ECO:0007669"/>
    <property type="project" value="InterPro"/>
</dbReference>